<dbReference type="GO" id="GO:0015562">
    <property type="term" value="F:efflux transmembrane transporter activity"/>
    <property type="evidence" value="ECO:0007669"/>
    <property type="project" value="TreeGrafter"/>
</dbReference>
<evidence type="ECO:0000256" key="2">
    <source>
        <dbReference type="SAM" id="MobiDB-lite"/>
    </source>
</evidence>
<evidence type="ECO:0000313" key="3">
    <source>
        <dbReference type="EMBL" id="AZG37288.1"/>
    </source>
</evidence>
<dbReference type="Gene3D" id="1.10.287.470">
    <property type="entry name" value="Helix hairpin bin"/>
    <property type="match status" value="1"/>
</dbReference>
<dbReference type="RefSeq" id="WP_124013685.1">
    <property type="nucleotide sequence ID" value="NZ_CP034073.1"/>
</dbReference>
<dbReference type="Proteomes" id="UP000278855">
    <property type="component" value="Unassembled WGS sequence"/>
</dbReference>
<sequence>MTSNKKRFLLPGVLCGMLILFLAIALKPSPSVVQSYDKARAVDILTLDKTLLAPRIQGFGRVTPKHIWQAVAEVSGKVIYRHPQLETGRMLPKDTLVLEIDPLEYELKLAQAQASLNATSAQLTRLDQQERNLNTSLQIENQKLDLAKQEYQRKLTLKKRNLVSISELESQHQSLLVQTKLVEDLQNSIKLLPDDRKVSQAQQSVDVAQLKDARRRLKQTKVVLPFDARVADINIEQDQVVAMGSTMLIAHQLGTAEIMAEISLQDMRTLVSSIEMIPEQNSLPSFELLALQADVEFQVGSNRFTWPAKVTRVAETVNPNQATIGLYLEVEQDIRQLKPFSRPPLTKGMFVSARIYGQAKPHFIVPEKALHGDKLYLMSSDNKLMIKPVTILFRNQDQVAIKADVIVGDNIVLNDLIPAIPGMSLRDISSDPDVNAAEQSQVNREEAGQ</sequence>
<dbReference type="OrthoDB" id="5645220at2"/>
<dbReference type="AlphaFoldDB" id="A0A3N4DZV6"/>
<dbReference type="SUPFAM" id="SSF111369">
    <property type="entry name" value="HlyD-like secretion proteins"/>
    <property type="match status" value="1"/>
</dbReference>
<dbReference type="EMBL" id="CP034073">
    <property type="protein sequence ID" value="AZG37288.1"/>
    <property type="molecule type" value="Genomic_DNA"/>
</dbReference>
<gene>
    <name evidence="4" type="ORF">EGC77_17170</name>
    <name evidence="3" type="ORF">EGC80_22090</name>
</gene>
<proteinExistence type="predicted"/>
<evidence type="ECO:0000256" key="1">
    <source>
        <dbReference type="SAM" id="Coils"/>
    </source>
</evidence>
<protein>
    <submittedName>
        <fullName evidence="4">HlyD family secretion protein</fullName>
    </submittedName>
</protein>
<feature type="region of interest" description="Disordered" evidence="2">
    <location>
        <begin position="430"/>
        <end position="449"/>
    </location>
</feature>
<evidence type="ECO:0000313" key="4">
    <source>
        <dbReference type="EMBL" id="RPA27511.1"/>
    </source>
</evidence>
<dbReference type="Gene3D" id="2.40.30.170">
    <property type="match status" value="1"/>
</dbReference>
<feature type="coiled-coil region" evidence="1">
    <location>
        <begin position="109"/>
        <end position="154"/>
    </location>
</feature>
<dbReference type="GO" id="GO:1990281">
    <property type="term" value="C:efflux pump complex"/>
    <property type="evidence" value="ECO:0007669"/>
    <property type="project" value="TreeGrafter"/>
</dbReference>
<dbReference type="Gene3D" id="2.40.420.20">
    <property type="match status" value="1"/>
</dbReference>
<reference evidence="6" key="2">
    <citation type="submission" date="2018-11" db="EMBL/GenBank/DDBJ databases">
        <title>Shewanella sp. R106.</title>
        <authorList>
            <person name="Hwang Y.J."/>
            <person name="Hwang C.Y."/>
        </authorList>
    </citation>
    <scope>NUCLEOTIDE SEQUENCE [LARGE SCALE GENOMIC DNA]</scope>
    <source>
        <strain evidence="6">R106</strain>
    </source>
</reference>
<keyword evidence="5" id="KW-1185">Reference proteome</keyword>
<keyword evidence="1" id="KW-0175">Coiled coil</keyword>
<reference evidence="4" key="3">
    <citation type="submission" date="2018-11" db="EMBL/GenBank/DDBJ databases">
        <authorList>
            <person name="Hwang Y.J."/>
            <person name="Hwang C.Y."/>
        </authorList>
    </citation>
    <scope>NUCLEOTIDE SEQUENCE</scope>
    <source>
        <strain evidence="4">R106</strain>
    </source>
</reference>
<reference evidence="3 5" key="1">
    <citation type="submission" date="2018-11" db="EMBL/GenBank/DDBJ databases">
        <title>Shewanella sp. M2.</title>
        <authorList>
            <person name="Hwang Y.J."/>
            <person name="Hwang C.Y."/>
        </authorList>
    </citation>
    <scope>NUCLEOTIDE SEQUENCE [LARGE SCALE GENOMIC DNA]</scope>
    <source>
        <strain evidence="3 5">M2</strain>
    </source>
</reference>
<dbReference type="KEGG" id="spsr:EGC80_22090"/>
<accession>A0A3N4DZV6</accession>
<name>A0A3N4DZV6_9GAMM</name>
<evidence type="ECO:0000313" key="6">
    <source>
        <dbReference type="Proteomes" id="UP000278855"/>
    </source>
</evidence>
<dbReference type="EMBL" id="RKKB01000012">
    <property type="protein sequence ID" value="RPA27511.1"/>
    <property type="molecule type" value="Genomic_DNA"/>
</dbReference>
<evidence type="ECO:0000313" key="5">
    <source>
        <dbReference type="Proteomes" id="UP000273778"/>
    </source>
</evidence>
<dbReference type="Proteomes" id="UP000273778">
    <property type="component" value="Chromosome"/>
</dbReference>
<organism evidence="4 6">
    <name type="scientific">Shewanella psychromarinicola</name>
    <dbReference type="NCBI Taxonomy" id="2487742"/>
    <lineage>
        <taxon>Bacteria</taxon>
        <taxon>Pseudomonadati</taxon>
        <taxon>Pseudomonadota</taxon>
        <taxon>Gammaproteobacteria</taxon>
        <taxon>Alteromonadales</taxon>
        <taxon>Shewanellaceae</taxon>
        <taxon>Shewanella</taxon>
    </lineage>
</organism>
<dbReference type="PANTHER" id="PTHR30469">
    <property type="entry name" value="MULTIDRUG RESISTANCE PROTEIN MDTA"/>
    <property type="match status" value="1"/>
</dbReference>
<dbReference type="Gene3D" id="2.40.50.100">
    <property type="match status" value="1"/>
</dbReference>